<evidence type="ECO:0008006" key="3">
    <source>
        <dbReference type="Google" id="ProtNLM"/>
    </source>
</evidence>
<evidence type="ECO:0000313" key="2">
    <source>
        <dbReference type="Proteomes" id="UP000184088"/>
    </source>
</evidence>
<dbReference type="PANTHER" id="PTHR43513">
    <property type="entry name" value="DIHYDROOROTATE DEHYDROGENASE B (NAD(+)), ELECTRON TRANSFER SUBUNIT"/>
    <property type="match status" value="1"/>
</dbReference>
<dbReference type="GO" id="GO:0051537">
    <property type="term" value="F:2 iron, 2 sulfur cluster binding"/>
    <property type="evidence" value="ECO:0007669"/>
    <property type="project" value="InterPro"/>
</dbReference>
<protein>
    <recommendedName>
        <fullName evidence="3">NAD(P)H-flavin reductase</fullName>
    </recommendedName>
</protein>
<dbReference type="CDD" id="cd06192">
    <property type="entry name" value="DHOD_e_trans_like"/>
    <property type="match status" value="1"/>
</dbReference>
<dbReference type="STRING" id="1121256.SAMN02746089_00439"/>
<dbReference type="InterPro" id="IPR050353">
    <property type="entry name" value="PyrK_electron_transfer"/>
</dbReference>
<reference evidence="1 2" key="1">
    <citation type="submission" date="2016-11" db="EMBL/GenBank/DDBJ databases">
        <authorList>
            <person name="Jaros S."/>
            <person name="Januszkiewicz K."/>
            <person name="Wedrychowicz H."/>
        </authorList>
    </citation>
    <scope>NUCLEOTIDE SEQUENCE [LARGE SCALE GENOMIC DNA]</scope>
    <source>
        <strain evidence="1 2">DSM 17918</strain>
    </source>
</reference>
<dbReference type="Proteomes" id="UP000184088">
    <property type="component" value="Unassembled WGS sequence"/>
</dbReference>
<name>A0A1M4UCK4_9THEO</name>
<dbReference type="InterPro" id="IPR017938">
    <property type="entry name" value="Riboflavin_synthase-like_b-brl"/>
</dbReference>
<dbReference type="RefSeq" id="WP_073341457.1">
    <property type="nucleotide sequence ID" value="NZ_FQVH01000002.1"/>
</dbReference>
<dbReference type="SUPFAM" id="SSF54292">
    <property type="entry name" value="2Fe-2S ferredoxin-like"/>
    <property type="match status" value="1"/>
</dbReference>
<gene>
    <name evidence="1" type="ORF">SAMN02746089_00439</name>
</gene>
<dbReference type="AlphaFoldDB" id="A0A1M4UCK4"/>
<proteinExistence type="predicted"/>
<dbReference type="PROSITE" id="PS00197">
    <property type="entry name" value="2FE2S_FER_1"/>
    <property type="match status" value="1"/>
</dbReference>
<dbReference type="InterPro" id="IPR036010">
    <property type="entry name" value="2Fe-2S_ferredoxin-like_sf"/>
</dbReference>
<organism evidence="1 2">
    <name type="scientific">Caldanaerobius fijiensis DSM 17918</name>
    <dbReference type="NCBI Taxonomy" id="1121256"/>
    <lineage>
        <taxon>Bacteria</taxon>
        <taxon>Bacillati</taxon>
        <taxon>Bacillota</taxon>
        <taxon>Clostridia</taxon>
        <taxon>Thermoanaerobacterales</taxon>
        <taxon>Thermoanaerobacteraceae</taxon>
        <taxon>Caldanaerobius</taxon>
    </lineage>
</organism>
<dbReference type="SUPFAM" id="SSF63380">
    <property type="entry name" value="Riboflavin synthase domain-like"/>
    <property type="match status" value="1"/>
</dbReference>
<dbReference type="Gene3D" id="2.40.30.10">
    <property type="entry name" value="Translation factors"/>
    <property type="match status" value="1"/>
</dbReference>
<dbReference type="InterPro" id="IPR006058">
    <property type="entry name" value="2Fe2S_fd_BS"/>
</dbReference>
<dbReference type="PANTHER" id="PTHR43513:SF3">
    <property type="entry name" value="DIHYDROOROTATE DEHYDROGENASE B (NAD(+)), ELECTRON TRANSFER SUBUNIT-RELATED"/>
    <property type="match status" value="1"/>
</dbReference>
<accession>A0A1M4UCK4</accession>
<keyword evidence="2" id="KW-1185">Reference proteome</keyword>
<evidence type="ECO:0000313" key="1">
    <source>
        <dbReference type="EMBL" id="SHE54404.1"/>
    </source>
</evidence>
<sequence length="320" mass="35977">MKRLECVDAGSEYCPCYLAEVGECLTCSQLQGKAFCDCNWRGVCIYQEYVWAGYKSKSNRITYVSDVISITPISDNAFMMELSVNSILSRELSQPGSYIFLRPEDTVSYFDTPISIMDSDLQKHTIKIAVQVLGPKTKVLNKNSKKVIIRGPYWNGLFGLKYVKALKNQNALIILRGIAQAPGLLLVKKLANQHNNIVVIVDEGKIGKDIITDDIRPYCKEIYHADLLSFSGQQLLQNLIAEQNLNFVYSGGSDEQHINILNYIDIYNPKVMLAVSNNQTMCCGEGVCGSCQITLDEINVKTCKVQVDVRRLIERRVLHD</sequence>
<dbReference type="NCBIfam" id="NF004470">
    <property type="entry name" value="PRK05802.1"/>
    <property type="match status" value="1"/>
</dbReference>
<dbReference type="EMBL" id="FQVH01000002">
    <property type="protein sequence ID" value="SHE54404.1"/>
    <property type="molecule type" value="Genomic_DNA"/>
</dbReference>